<keyword evidence="5 6" id="KW-0676">Redox-active center</keyword>
<comment type="subcellular location">
    <subcellularLocation>
        <location evidence="6">Cytoplasm</location>
    </subcellularLocation>
</comment>
<evidence type="ECO:0000313" key="7">
    <source>
        <dbReference type="EMBL" id="AGA89775.1"/>
    </source>
</evidence>
<comment type="PTM">
    <text evidence="6">Under oxidizing conditions two disulfide bonds are formed involving the reactive cysteines. Under reducing conditions zinc is bound to the reactive cysteines and the protein is inactive.</text>
</comment>
<dbReference type="PANTHER" id="PTHR30111">
    <property type="entry name" value="33 KDA CHAPERONIN"/>
    <property type="match status" value="1"/>
</dbReference>
<evidence type="ECO:0000256" key="2">
    <source>
        <dbReference type="ARBA" id="ARBA00022833"/>
    </source>
</evidence>
<dbReference type="PIRSF" id="PIRSF005261">
    <property type="entry name" value="Heat_shock_Hsp33"/>
    <property type="match status" value="1"/>
</dbReference>
<dbReference type="EMBL" id="CP003051">
    <property type="protein sequence ID" value="AGA89775.1"/>
    <property type="molecule type" value="Genomic_DNA"/>
</dbReference>
<accession>L0GWN0</accession>
<proteinExistence type="inferred from homology"/>
<dbReference type="eggNOG" id="COG1281">
    <property type="taxonomic scope" value="Bacteria"/>
</dbReference>
<dbReference type="STRING" id="765912.Thimo_0947"/>
<feature type="disulfide bond" description="Redox-active" evidence="6">
    <location>
        <begin position="259"/>
        <end position="262"/>
    </location>
</feature>
<dbReference type="GO" id="GO:0044183">
    <property type="term" value="F:protein folding chaperone"/>
    <property type="evidence" value="ECO:0007669"/>
    <property type="project" value="TreeGrafter"/>
</dbReference>
<dbReference type="Gene3D" id="1.10.287.480">
    <property type="entry name" value="helix hairpin bin"/>
    <property type="match status" value="1"/>
</dbReference>
<comment type="similarity">
    <text evidence="6">Belongs to the HSP33 family.</text>
</comment>
<evidence type="ECO:0000256" key="1">
    <source>
        <dbReference type="ARBA" id="ARBA00022490"/>
    </source>
</evidence>
<dbReference type="HOGENOM" id="CLU_054493_0_0_6"/>
<feature type="disulfide bond" description="Redox-active" evidence="6">
    <location>
        <begin position="226"/>
        <end position="228"/>
    </location>
</feature>
<keyword evidence="2 6" id="KW-0862">Zinc</keyword>
<dbReference type="CDD" id="cd00498">
    <property type="entry name" value="Hsp33"/>
    <property type="match status" value="1"/>
</dbReference>
<dbReference type="KEGG" id="tmb:Thimo_0947"/>
<protein>
    <recommendedName>
        <fullName evidence="6">33 kDa chaperonin</fullName>
    </recommendedName>
    <alternativeName>
        <fullName evidence="6">Heat shock protein 33 homolog</fullName>
        <shortName evidence="6">HSP33</shortName>
    </alternativeName>
</protein>
<dbReference type="GO" id="GO:0051082">
    <property type="term" value="F:unfolded protein binding"/>
    <property type="evidence" value="ECO:0007669"/>
    <property type="project" value="UniProtKB-UniRule"/>
</dbReference>
<dbReference type="Proteomes" id="UP000010816">
    <property type="component" value="Chromosome"/>
</dbReference>
<name>L0GWN0_9GAMM</name>
<dbReference type="Pfam" id="PF01430">
    <property type="entry name" value="HSP33"/>
    <property type="match status" value="1"/>
</dbReference>
<sequence length="290" mass="32061">MSDPDSLHRFLFEQAGARGELAYLDASWRAILAIQTYPLAVQDQLGRALAAVALLSATIKFEGSLILQVQADGPLRTLVAQATNQRTVRGLARWEGEVPVGADLAETFGHGRLVLTIERPGAEPYQGIVPLEGHDLAQAIERYFTTSEQLPTRLWLEASPQRAAGMLLQRLPGAVGDAEDWERIGLLANTLTRTELLGLPAEGLLHRLFHQEEVRLFDSEPVAFRCGCSRQRIEDTLRALGRDEVEQTAADEGGIAVTCEFCNREYRFDPVDIQQLFVDAPHHQPPAGRH</sequence>
<dbReference type="GO" id="GO:0042026">
    <property type="term" value="P:protein refolding"/>
    <property type="evidence" value="ECO:0007669"/>
    <property type="project" value="TreeGrafter"/>
</dbReference>
<keyword evidence="1 6" id="KW-0963">Cytoplasm</keyword>
<dbReference type="NCBIfam" id="NF001033">
    <property type="entry name" value="PRK00114.1"/>
    <property type="match status" value="1"/>
</dbReference>
<evidence type="ECO:0000256" key="3">
    <source>
        <dbReference type="ARBA" id="ARBA00023157"/>
    </source>
</evidence>
<organism evidence="7 8">
    <name type="scientific">Thioflavicoccus mobilis 8321</name>
    <dbReference type="NCBI Taxonomy" id="765912"/>
    <lineage>
        <taxon>Bacteria</taxon>
        <taxon>Pseudomonadati</taxon>
        <taxon>Pseudomonadota</taxon>
        <taxon>Gammaproteobacteria</taxon>
        <taxon>Chromatiales</taxon>
        <taxon>Chromatiaceae</taxon>
        <taxon>Thioflavicoccus</taxon>
    </lineage>
</organism>
<dbReference type="InterPro" id="IPR016154">
    <property type="entry name" value="Heat_shock_Hsp33_C"/>
</dbReference>
<dbReference type="InterPro" id="IPR016153">
    <property type="entry name" value="Heat_shock_Hsp33_N"/>
</dbReference>
<dbReference type="AlphaFoldDB" id="L0GWN0"/>
<reference evidence="7 8" key="1">
    <citation type="submission" date="2011-09" db="EMBL/GenBank/DDBJ databases">
        <title>Complete sequence of chromosome of Thioflavicoccus mobilis 8321.</title>
        <authorList>
            <consortium name="US DOE Joint Genome Institute"/>
            <person name="Lucas S."/>
            <person name="Han J."/>
            <person name="Lapidus A."/>
            <person name="Cheng J.-F."/>
            <person name="Goodwin L."/>
            <person name="Pitluck S."/>
            <person name="Peters L."/>
            <person name="Ovchinnikova G."/>
            <person name="Lu M."/>
            <person name="Detter J.C."/>
            <person name="Han C."/>
            <person name="Tapia R."/>
            <person name="Land M."/>
            <person name="Hauser L."/>
            <person name="Kyrpides N."/>
            <person name="Ivanova N."/>
            <person name="Pagani I."/>
            <person name="Vogl K."/>
            <person name="Liu Z."/>
            <person name="Imhoff J."/>
            <person name="Thiel V."/>
            <person name="Frigaard N.-U."/>
            <person name="Bryant D."/>
            <person name="Woyke T."/>
        </authorList>
    </citation>
    <scope>NUCLEOTIDE SEQUENCE [LARGE SCALE GENOMIC DNA]</scope>
    <source>
        <strain evidence="7 8">8321</strain>
    </source>
</reference>
<keyword evidence="4 6" id="KW-0143">Chaperone</keyword>
<dbReference type="PATRIC" id="fig|765912.4.peg.919"/>
<evidence type="ECO:0000313" key="8">
    <source>
        <dbReference type="Proteomes" id="UP000010816"/>
    </source>
</evidence>
<dbReference type="GO" id="GO:0005737">
    <property type="term" value="C:cytoplasm"/>
    <property type="evidence" value="ECO:0007669"/>
    <property type="project" value="UniProtKB-SubCell"/>
</dbReference>
<dbReference type="HAMAP" id="MF_00117">
    <property type="entry name" value="HslO"/>
    <property type="match status" value="1"/>
</dbReference>
<dbReference type="InterPro" id="IPR023212">
    <property type="entry name" value="Hsp33_helix_hairpin_bin_dom_sf"/>
</dbReference>
<dbReference type="PANTHER" id="PTHR30111:SF1">
    <property type="entry name" value="33 KDA CHAPERONIN"/>
    <property type="match status" value="1"/>
</dbReference>
<gene>
    <name evidence="6" type="primary">hslO</name>
    <name evidence="7" type="ORF">Thimo_0947</name>
</gene>
<dbReference type="SUPFAM" id="SSF64397">
    <property type="entry name" value="Hsp33 domain"/>
    <property type="match status" value="1"/>
</dbReference>
<dbReference type="OrthoDB" id="9793753at2"/>
<comment type="function">
    <text evidence="6">Redox regulated molecular chaperone. Protects both thermally unfolding and oxidatively damaged proteins from irreversible aggregation. Plays an important role in the bacterial defense system toward oxidative stress.</text>
</comment>
<evidence type="ECO:0000256" key="5">
    <source>
        <dbReference type="ARBA" id="ARBA00023284"/>
    </source>
</evidence>
<dbReference type="Gene3D" id="3.55.30.10">
    <property type="entry name" value="Hsp33 domain"/>
    <property type="match status" value="1"/>
</dbReference>
<dbReference type="InterPro" id="IPR000397">
    <property type="entry name" value="Heat_shock_Hsp33"/>
</dbReference>
<dbReference type="Gene3D" id="3.90.1280.10">
    <property type="entry name" value="HSP33 redox switch-like"/>
    <property type="match status" value="1"/>
</dbReference>
<keyword evidence="3 6" id="KW-1015">Disulfide bond</keyword>
<dbReference type="RefSeq" id="WP_015279920.1">
    <property type="nucleotide sequence ID" value="NC_019940.1"/>
</dbReference>
<keyword evidence="8" id="KW-1185">Reference proteome</keyword>
<evidence type="ECO:0000256" key="6">
    <source>
        <dbReference type="HAMAP-Rule" id="MF_00117"/>
    </source>
</evidence>
<dbReference type="SUPFAM" id="SSF118352">
    <property type="entry name" value="HSP33 redox switch-like"/>
    <property type="match status" value="1"/>
</dbReference>
<evidence type="ECO:0000256" key="4">
    <source>
        <dbReference type="ARBA" id="ARBA00023186"/>
    </source>
</evidence>